<evidence type="ECO:0000256" key="7">
    <source>
        <dbReference type="ARBA" id="ARBA00023136"/>
    </source>
</evidence>
<dbReference type="Pfam" id="PF02386">
    <property type="entry name" value="TrkH"/>
    <property type="match status" value="1"/>
</dbReference>
<evidence type="ECO:0000313" key="10">
    <source>
        <dbReference type="Proteomes" id="UP000243459"/>
    </source>
</evidence>
<dbReference type="InterPro" id="IPR051143">
    <property type="entry name" value="TrkH_K-transport"/>
</dbReference>
<dbReference type="InterPro" id="IPR003445">
    <property type="entry name" value="Cat_transpt"/>
</dbReference>
<sequence>MMASRKEEFDEVLITSRGDHEPNFLVMSGPESVMLGATVGGLILVQALLFCCMEWGSPGLDGRRYLPAHTTFLPVEKIGKGIKKDAGDEEGKEEESFVEKLIFSQLSYLSIFTIIICITERRQMSRDPLNFNVLNIVFEVISAYGNVGFSTGYSCKRRLQAEDQRLCRDSAVGFSGKWTRKGKLVLIGVMIFGRLKKFNLNGGKAWMIR</sequence>
<evidence type="ECO:0000256" key="3">
    <source>
        <dbReference type="ARBA" id="ARBA00022448"/>
    </source>
</evidence>
<keyword evidence="4 8" id="KW-0812">Transmembrane</keyword>
<dbReference type="Proteomes" id="UP000243459">
    <property type="component" value="Chromosome 5"/>
</dbReference>
<feature type="transmembrane region" description="Helical" evidence="8">
    <location>
        <begin position="101"/>
        <end position="119"/>
    </location>
</feature>
<feature type="transmembrane region" description="Helical" evidence="8">
    <location>
        <begin position="33"/>
        <end position="56"/>
    </location>
</feature>
<evidence type="ECO:0000256" key="5">
    <source>
        <dbReference type="ARBA" id="ARBA00022989"/>
    </source>
</evidence>
<evidence type="ECO:0008006" key="11">
    <source>
        <dbReference type="Google" id="ProtNLM"/>
    </source>
</evidence>
<keyword evidence="7 8" id="KW-0472">Membrane</keyword>
<keyword evidence="10" id="KW-1185">Reference proteome</keyword>
<name>A0A5P1EX04_ASPOF</name>
<evidence type="ECO:0000256" key="1">
    <source>
        <dbReference type="ARBA" id="ARBA00004141"/>
    </source>
</evidence>
<evidence type="ECO:0000256" key="2">
    <source>
        <dbReference type="ARBA" id="ARBA00010864"/>
    </source>
</evidence>
<evidence type="ECO:0000313" key="9">
    <source>
        <dbReference type="EMBL" id="ONK70615.1"/>
    </source>
</evidence>
<keyword evidence="6" id="KW-0406">Ion transport</keyword>
<comment type="subcellular location">
    <subcellularLocation>
        <location evidence="1">Membrane</location>
        <topology evidence="1">Multi-pass membrane protein</topology>
    </subcellularLocation>
</comment>
<comment type="similarity">
    <text evidence="2">Belongs to the TrkH potassium transport family. HKT (TC 2.A.38.3) subfamily.</text>
</comment>
<keyword evidence="3" id="KW-0813">Transport</keyword>
<organism evidence="9 10">
    <name type="scientific">Asparagus officinalis</name>
    <name type="common">Garden asparagus</name>
    <dbReference type="NCBI Taxonomy" id="4686"/>
    <lineage>
        <taxon>Eukaryota</taxon>
        <taxon>Viridiplantae</taxon>
        <taxon>Streptophyta</taxon>
        <taxon>Embryophyta</taxon>
        <taxon>Tracheophyta</taxon>
        <taxon>Spermatophyta</taxon>
        <taxon>Magnoliopsida</taxon>
        <taxon>Liliopsida</taxon>
        <taxon>Asparagales</taxon>
        <taxon>Asparagaceae</taxon>
        <taxon>Asparagoideae</taxon>
        <taxon>Asparagus</taxon>
    </lineage>
</organism>
<dbReference type="EMBL" id="CM007385">
    <property type="protein sequence ID" value="ONK70615.1"/>
    <property type="molecule type" value="Genomic_DNA"/>
</dbReference>
<dbReference type="AlphaFoldDB" id="A0A5P1EX04"/>
<protein>
    <recommendedName>
        <fullName evidence="11">Cation transporter HKT7</fullName>
    </recommendedName>
</protein>
<reference evidence="10" key="1">
    <citation type="journal article" date="2017" name="Nat. Commun.">
        <title>The asparagus genome sheds light on the origin and evolution of a young Y chromosome.</title>
        <authorList>
            <person name="Harkess A."/>
            <person name="Zhou J."/>
            <person name="Xu C."/>
            <person name="Bowers J.E."/>
            <person name="Van der Hulst R."/>
            <person name="Ayyampalayam S."/>
            <person name="Mercati F."/>
            <person name="Riccardi P."/>
            <person name="McKain M.R."/>
            <person name="Kakrana A."/>
            <person name="Tang H."/>
            <person name="Ray J."/>
            <person name="Groenendijk J."/>
            <person name="Arikit S."/>
            <person name="Mathioni S.M."/>
            <person name="Nakano M."/>
            <person name="Shan H."/>
            <person name="Telgmann-Rauber A."/>
            <person name="Kanno A."/>
            <person name="Yue Z."/>
            <person name="Chen H."/>
            <person name="Li W."/>
            <person name="Chen Y."/>
            <person name="Xu X."/>
            <person name="Zhang Y."/>
            <person name="Luo S."/>
            <person name="Chen H."/>
            <person name="Gao J."/>
            <person name="Mao Z."/>
            <person name="Pires J.C."/>
            <person name="Luo M."/>
            <person name="Kudrna D."/>
            <person name="Wing R.A."/>
            <person name="Meyers B.C."/>
            <person name="Yi K."/>
            <person name="Kong H."/>
            <person name="Lavrijsen P."/>
            <person name="Sunseri F."/>
            <person name="Falavigna A."/>
            <person name="Ye Y."/>
            <person name="Leebens-Mack J.H."/>
            <person name="Chen G."/>
        </authorList>
    </citation>
    <scope>NUCLEOTIDE SEQUENCE [LARGE SCALE GENOMIC DNA]</scope>
    <source>
        <strain evidence="10">cv. DH0086</strain>
    </source>
</reference>
<proteinExistence type="inferred from homology"/>
<dbReference type="GO" id="GO:0008324">
    <property type="term" value="F:monoatomic cation transmembrane transporter activity"/>
    <property type="evidence" value="ECO:0007669"/>
    <property type="project" value="InterPro"/>
</dbReference>
<dbReference type="Gramene" id="ONK70615">
    <property type="protein sequence ID" value="ONK70615"/>
    <property type="gene ID" value="A4U43_C05F35590"/>
</dbReference>
<dbReference type="GO" id="GO:0005886">
    <property type="term" value="C:plasma membrane"/>
    <property type="evidence" value="ECO:0007669"/>
    <property type="project" value="TreeGrafter"/>
</dbReference>
<dbReference type="PANTHER" id="PTHR31064">
    <property type="entry name" value="POTASSIUM TRANSPORT PROTEIN DDB_G0292412-RELATED"/>
    <property type="match status" value="1"/>
</dbReference>
<gene>
    <name evidence="9" type="ORF">A4U43_C05F35590</name>
</gene>
<dbReference type="GO" id="GO:0030001">
    <property type="term" value="P:metal ion transport"/>
    <property type="evidence" value="ECO:0007669"/>
    <property type="project" value="UniProtKB-ARBA"/>
</dbReference>
<evidence type="ECO:0000256" key="6">
    <source>
        <dbReference type="ARBA" id="ARBA00023065"/>
    </source>
</evidence>
<evidence type="ECO:0000256" key="8">
    <source>
        <dbReference type="SAM" id="Phobius"/>
    </source>
</evidence>
<keyword evidence="5 8" id="KW-1133">Transmembrane helix</keyword>
<evidence type="ECO:0000256" key="4">
    <source>
        <dbReference type="ARBA" id="ARBA00022692"/>
    </source>
</evidence>
<dbReference type="PANTHER" id="PTHR31064:SF30">
    <property type="entry name" value="HIGH-AFFINITY POTASSIUM TRANSPORT PROTEIN-RELATED"/>
    <property type="match status" value="1"/>
</dbReference>
<accession>A0A5P1EX04</accession>
<dbReference type="GO" id="GO:0098662">
    <property type="term" value="P:inorganic cation transmembrane transport"/>
    <property type="evidence" value="ECO:0007669"/>
    <property type="project" value="UniProtKB-ARBA"/>
</dbReference>